<dbReference type="EMBL" id="JAQIFT010000029">
    <property type="protein sequence ID" value="MDA3731229.1"/>
    <property type="molecule type" value="Genomic_DNA"/>
</dbReference>
<evidence type="ECO:0000256" key="13">
    <source>
        <dbReference type="HAMAP-Rule" id="MF_00782"/>
    </source>
</evidence>
<comment type="caution">
    <text evidence="15">The sequence shown here is derived from an EMBL/GenBank/DDBJ whole genome shotgun (WGS) entry which is preliminary data.</text>
</comment>
<evidence type="ECO:0000256" key="7">
    <source>
        <dbReference type="ARBA" id="ARBA00022741"/>
    </source>
</evidence>
<comment type="pathway">
    <text evidence="13">Sulfur metabolism; glutathione biosynthesis; glutathione from L-cysteine and L-glutamate: step 2/2.</text>
</comment>
<dbReference type="AlphaFoldDB" id="A0AA42DLS0"/>
<evidence type="ECO:0000256" key="9">
    <source>
        <dbReference type="ARBA" id="ARBA00022842"/>
    </source>
</evidence>
<comment type="subunit">
    <text evidence="13">Monomer.</text>
</comment>
<dbReference type="GO" id="GO:0005524">
    <property type="term" value="F:ATP binding"/>
    <property type="evidence" value="ECO:0007669"/>
    <property type="project" value="UniProtKB-UniRule"/>
</dbReference>
<dbReference type="SUPFAM" id="SSF56059">
    <property type="entry name" value="Glutathione synthetase ATP-binding domain-like"/>
    <property type="match status" value="1"/>
</dbReference>
<comment type="pathway">
    <text evidence="3 13">Sulfur metabolism; glutathione biosynthesis; glutathione from L-cysteine and L-glutamate: step 1/2.</text>
</comment>
<keyword evidence="7 13" id="KW-0547">Nucleotide-binding</keyword>
<dbReference type="Gene3D" id="3.30.470.20">
    <property type="entry name" value="ATP-grasp fold, B domain"/>
    <property type="match status" value="2"/>
</dbReference>
<dbReference type="Pfam" id="PF04262">
    <property type="entry name" value="Glu_cys_ligase"/>
    <property type="match status" value="2"/>
</dbReference>
<feature type="domain" description="ATP-grasp" evidence="14">
    <location>
        <begin position="511"/>
        <end position="765"/>
    </location>
</feature>
<dbReference type="InterPro" id="IPR014746">
    <property type="entry name" value="Gln_synth/guanido_kin_cat_dom"/>
</dbReference>
<dbReference type="EC" id="6.3.2.3" evidence="13"/>
<feature type="region of interest" description="Glutamate--cysteine ligase" evidence="13">
    <location>
        <begin position="1"/>
        <end position="349"/>
    </location>
</feature>
<dbReference type="InterPro" id="IPR007370">
    <property type="entry name" value="Glu_cys_ligase"/>
</dbReference>
<comment type="similarity">
    <text evidence="13">In the N-terminal section; belongs to the glutamate--cysteine ligase type 1 family. Type 2 subfamily.</text>
</comment>
<dbReference type="InterPro" id="IPR006335">
    <property type="entry name" value="Glut_biosynth"/>
</dbReference>
<protein>
    <recommendedName>
        <fullName evidence="13">Glutathione biosynthesis bifunctional protein GshAB</fullName>
    </recommendedName>
    <alternativeName>
        <fullName evidence="13">Gamma-GCS-GS</fullName>
        <shortName evidence="13">GCS-GS</shortName>
    </alternativeName>
    <domain>
        <recommendedName>
            <fullName evidence="13">Glutamate--cysteine ligase</fullName>
            <ecNumber evidence="13">6.3.2.2</ecNumber>
        </recommendedName>
        <alternativeName>
            <fullName evidence="13">Gamma-ECS</fullName>
            <shortName evidence="13">GCS</shortName>
        </alternativeName>
        <alternativeName>
            <fullName evidence="13">Gamma-glutamylcysteine synthetase</fullName>
        </alternativeName>
    </domain>
    <domain>
        <recommendedName>
            <fullName evidence="13">Glutathione synthetase</fullName>
            <ecNumber evidence="13">6.3.2.3</ecNumber>
        </recommendedName>
        <alternativeName>
            <fullName evidence="13">GSH synthetase</fullName>
            <shortName evidence="13">GS</shortName>
            <shortName evidence="13">GSH-S</shortName>
            <shortName evidence="13">GSHase</shortName>
        </alternativeName>
        <alternativeName>
            <fullName evidence="13">Glutathione synthase</fullName>
        </alternativeName>
    </domain>
</protein>
<gene>
    <name evidence="13 15" type="primary">gshAB</name>
    <name evidence="13" type="synonym">gshF</name>
    <name evidence="15" type="ORF">PBV87_06980</name>
</gene>
<evidence type="ECO:0000256" key="1">
    <source>
        <dbReference type="ARBA" id="ARBA00001936"/>
    </source>
</evidence>
<evidence type="ECO:0000256" key="3">
    <source>
        <dbReference type="ARBA" id="ARBA00005006"/>
    </source>
</evidence>
<keyword evidence="6" id="KW-0479">Metal-binding</keyword>
<proteinExistence type="inferred from homology"/>
<evidence type="ECO:0000256" key="5">
    <source>
        <dbReference type="ARBA" id="ARBA00022684"/>
    </source>
</evidence>
<keyword evidence="16" id="KW-1185">Reference proteome</keyword>
<evidence type="ECO:0000256" key="6">
    <source>
        <dbReference type="ARBA" id="ARBA00022723"/>
    </source>
</evidence>
<dbReference type="HAMAP" id="MF_00782">
    <property type="entry name" value="Glut_biosynth"/>
    <property type="match status" value="1"/>
</dbReference>
<organism evidence="15 16">
    <name type="scientific">Holtiella tumoricola</name>
    <dbReference type="NCBI Taxonomy" id="3018743"/>
    <lineage>
        <taxon>Bacteria</taxon>
        <taxon>Bacillati</taxon>
        <taxon>Bacillota</taxon>
        <taxon>Clostridia</taxon>
        <taxon>Lachnospirales</taxon>
        <taxon>Cellulosilyticaceae</taxon>
        <taxon>Holtiella</taxon>
    </lineage>
</organism>
<evidence type="ECO:0000256" key="8">
    <source>
        <dbReference type="ARBA" id="ARBA00022840"/>
    </source>
</evidence>
<evidence type="ECO:0000313" key="15">
    <source>
        <dbReference type="EMBL" id="MDA3731229.1"/>
    </source>
</evidence>
<dbReference type="InterPro" id="IPR040657">
    <property type="entry name" value="GshAB_ATP-grasp"/>
</dbReference>
<dbReference type="NCBIfam" id="NF002688">
    <property type="entry name" value="PRK02471.1"/>
    <property type="match status" value="1"/>
</dbReference>
<dbReference type="InterPro" id="IPR013651">
    <property type="entry name" value="ATP-grasp_RimK-type"/>
</dbReference>
<evidence type="ECO:0000259" key="14">
    <source>
        <dbReference type="PROSITE" id="PS50975"/>
    </source>
</evidence>
<dbReference type="PANTHER" id="PTHR38761">
    <property type="entry name" value="GLUTAMATE--CYSTEINE LIGASE"/>
    <property type="match status" value="1"/>
</dbReference>
<comment type="cofactor">
    <cofactor evidence="2">
        <name>Mg(2+)</name>
        <dbReference type="ChEBI" id="CHEBI:18420"/>
    </cofactor>
</comment>
<evidence type="ECO:0000256" key="4">
    <source>
        <dbReference type="ARBA" id="ARBA00022598"/>
    </source>
</evidence>
<evidence type="ECO:0000256" key="11">
    <source>
        <dbReference type="ARBA" id="ARBA00023268"/>
    </source>
</evidence>
<dbReference type="GO" id="GO:0005829">
    <property type="term" value="C:cytosol"/>
    <property type="evidence" value="ECO:0007669"/>
    <property type="project" value="TreeGrafter"/>
</dbReference>
<dbReference type="GO" id="GO:0046872">
    <property type="term" value="F:metal ion binding"/>
    <property type="evidence" value="ECO:0007669"/>
    <property type="project" value="UniProtKB-KW"/>
</dbReference>
<comment type="cofactor">
    <cofactor evidence="1">
        <name>Mn(2+)</name>
        <dbReference type="ChEBI" id="CHEBI:29035"/>
    </cofactor>
</comment>
<evidence type="ECO:0000256" key="12">
    <source>
        <dbReference type="ARBA" id="ARBA00048819"/>
    </source>
</evidence>
<dbReference type="Pfam" id="PF18419">
    <property type="entry name" value="ATP-grasp_6"/>
    <property type="match status" value="1"/>
</dbReference>
<dbReference type="EC" id="6.3.2.2" evidence="13"/>
<dbReference type="Pfam" id="PF08443">
    <property type="entry name" value="RimK"/>
    <property type="match status" value="1"/>
</dbReference>
<dbReference type="InterPro" id="IPR006334">
    <property type="entry name" value="Glut_cys_ligase"/>
</dbReference>
<keyword evidence="9" id="KW-0460">Magnesium</keyword>
<comment type="catalytic activity">
    <reaction evidence="12 13">
        <text>L-cysteine + L-glutamate + ATP = gamma-L-glutamyl-L-cysteine + ADP + phosphate + H(+)</text>
        <dbReference type="Rhea" id="RHEA:13285"/>
        <dbReference type="ChEBI" id="CHEBI:15378"/>
        <dbReference type="ChEBI" id="CHEBI:29985"/>
        <dbReference type="ChEBI" id="CHEBI:30616"/>
        <dbReference type="ChEBI" id="CHEBI:35235"/>
        <dbReference type="ChEBI" id="CHEBI:43474"/>
        <dbReference type="ChEBI" id="CHEBI:58173"/>
        <dbReference type="ChEBI" id="CHEBI:456216"/>
        <dbReference type="EC" id="6.3.2.2"/>
    </reaction>
</comment>
<dbReference type="Gene3D" id="3.30.590.20">
    <property type="match status" value="1"/>
</dbReference>
<dbReference type="SUPFAM" id="SSF55931">
    <property type="entry name" value="Glutamine synthetase/guanido kinase"/>
    <property type="match status" value="1"/>
</dbReference>
<name>A0AA42DLS0_9FIRM</name>
<evidence type="ECO:0000256" key="10">
    <source>
        <dbReference type="ARBA" id="ARBA00023211"/>
    </source>
</evidence>
<reference evidence="15" key="1">
    <citation type="journal article" date="2023" name="Int. J. Syst. Evol. Microbiol.">
        <title>&lt;i&gt;Holtiella tumoricola&lt;/i&gt; gen. nov. sp. nov., isolated from a human clinical sample.</title>
        <authorList>
            <person name="Allen-Vercoe E."/>
            <person name="Daigneault M.C."/>
            <person name="Vancuren S.J."/>
            <person name="Cochrane K."/>
            <person name="O'Neal L.L."/>
            <person name="Sankaranarayanan K."/>
            <person name="Lawson P.A."/>
        </authorList>
    </citation>
    <scope>NUCLEOTIDE SEQUENCE</scope>
    <source>
        <strain evidence="15">CC70A</strain>
    </source>
</reference>
<comment type="catalytic activity">
    <reaction evidence="13">
        <text>gamma-L-glutamyl-L-cysteine + glycine + ATP = glutathione + ADP + phosphate + H(+)</text>
        <dbReference type="Rhea" id="RHEA:13557"/>
        <dbReference type="ChEBI" id="CHEBI:15378"/>
        <dbReference type="ChEBI" id="CHEBI:30616"/>
        <dbReference type="ChEBI" id="CHEBI:43474"/>
        <dbReference type="ChEBI" id="CHEBI:57305"/>
        <dbReference type="ChEBI" id="CHEBI:57925"/>
        <dbReference type="ChEBI" id="CHEBI:58173"/>
        <dbReference type="ChEBI" id="CHEBI:456216"/>
        <dbReference type="EC" id="6.3.2.3"/>
    </reaction>
</comment>
<comment type="function">
    <text evidence="13">Synthesizes glutathione from L-glutamate and L-cysteine via gamma-L-glutamyl-L-cysteine.</text>
</comment>
<dbReference type="NCBIfam" id="TIGR01435">
    <property type="entry name" value="glu_cys_lig_rel"/>
    <property type="match status" value="1"/>
</dbReference>
<dbReference type="PANTHER" id="PTHR38761:SF1">
    <property type="entry name" value="GLUTAMATE--CYSTEINE LIGASE"/>
    <property type="match status" value="1"/>
</dbReference>
<evidence type="ECO:0000313" key="16">
    <source>
        <dbReference type="Proteomes" id="UP001169242"/>
    </source>
</evidence>
<evidence type="ECO:0000256" key="2">
    <source>
        <dbReference type="ARBA" id="ARBA00001946"/>
    </source>
</evidence>
<dbReference type="RefSeq" id="WP_271011644.1">
    <property type="nucleotide sequence ID" value="NZ_JAQIFT010000029.1"/>
</dbReference>
<dbReference type="PROSITE" id="PS50975">
    <property type="entry name" value="ATP_GRASP"/>
    <property type="match status" value="1"/>
</dbReference>
<keyword evidence="5 13" id="KW-0317">Glutathione biosynthesis</keyword>
<dbReference type="InterPro" id="IPR011761">
    <property type="entry name" value="ATP-grasp"/>
</dbReference>
<dbReference type="GO" id="GO:0004363">
    <property type="term" value="F:glutathione synthase activity"/>
    <property type="evidence" value="ECO:0007669"/>
    <property type="project" value="UniProtKB-UniRule"/>
</dbReference>
<dbReference type="Proteomes" id="UP001169242">
    <property type="component" value="Unassembled WGS sequence"/>
</dbReference>
<accession>A0AA42DLS0</accession>
<keyword evidence="4 13" id="KW-0436">Ligase</keyword>
<sequence length="767" mass="88841">MLNEIKQLFKGKELLKGHFGIERESLRCDSYGNLATTPHPEVFGAKLFNPYITTDFSESQVELITPAFETIEETHKFLCALYDITALELGDEYLWPQSMPCNIPDDQQIPLAEFCKCPSGEKAYAYRRKLLAKYGGKRQLVSGIHYNFSFNEDFIRKLYEHGPKDKSYREFRDYLYLKVARNYLRYRWLLIYLLGSSSVMHESYVEECVKQLQEVAEDSYTNDGALSYRNSEYGYTNKVELFPNYQTIEDYTKSLEKFVTDGLIESPKELYSQIRLKAYDNESLLESLQEEGIAYLEYRSIDINPFEKSGIKLDDLYFMHLFNLFLLLEEESDYTKWQQEALKNQRCIAKYGQKENLLLREGKLVSKEEWGIEILERMQEINYVLELGQEEVLNEMIKKVEDYTLTYAHQIVEMVKEKGYLKASIELARNYKNDAYQKRFKFEGYEDMELSTQILMKEAVKRGIKIEILDREENFIALKKRNHVEYIKQATKTGADNYITALMMENKIVTKKLLKQKGIRVPEGESFSHIDEAKDKIDLYINKPIVIKPKSTNFGIGISIFPTGASKEDLQKALEIAFSHDDAVLVERFIPGKEYRFLVINDEAVGILHRVPANVIGNGTHTIRELVEIKNQNVLRGKGYKTPLEKIQLDESAKLFLKQQNKDFETVPLLEEVVFLRENSNISTGGDSIDYTDQVHEYFKKIAVASAKAVGAKICGVDMMLENIEDVKASYGIIELNFNPAIHIHSFPYKGKERNVAVLILKLLGFE</sequence>
<keyword evidence="11 13" id="KW-0511">Multifunctional enzyme</keyword>
<dbReference type="GO" id="GO:0004357">
    <property type="term" value="F:glutamate-cysteine ligase activity"/>
    <property type="evidence" value="ECO:0007669"/>
    <property type="project" value="UniProtKB-UniRule"/>
</dbReference>
<keyword evidence="8 13" id="KW-0067">ATP-binding</keyword>
<keyword evidence="10" id="KW-0464">Manganese</keyword>